<proteinExistence type="predicted"/>
<evidence type="ECO:0000313" key="2">
    <source>
        <dbReference type="EMBL" id="SDR06152.1"/>
    </source>
</evidence>
<gene>
    <name evidence="2" type="ORF">SAMN04489765_3001</name>
</gene>
<dbReference type="InterPro" id="IPR011856">
    <property type="entry name" value="tRNA_endonuc-like_dom_sf"/>
</dbReference>
<dbReference type="SUPFAM" id="SSF52980">
    <property type="entry name" value="Restriction endonuclease-like"/>
    <property type="match status" value="1"/>
</dbReference>
<keyword evidence="2" id="KW-0540">Nuclease</keyword>
<dbReference type="AlphaFoldDB" id="A0A1H1FYW2"/>
<sequence>MSDPRVKEFSDAIDRSSAYRSWTCPRCLLDSISPPALSHVRGVETEDQYICSDCGEDESYQIFFENDRPTPSHEWPIRRALNSFANRRVRPPSQELVSQLTTNRRPKVGHYWDGRLIEWTASVLAKGNSNLVDETALVQSWSFPTLRLLDEYLSTVHQKPPEEVRGLLRELLFENQTFVFDDATELEDVVGASLGPSSEYLGRLANSKLTDCAAHPGVRWVLDLVDQSPSAAITVINAYQRAHATTLPQGRLDGLSDAMSVINSYYIYREDETWRDVLNRLSPREFEYLTARLFLAMGWGVYITPDGPDGGRDLIVYRANSGERSRFVIECKRYRKVKVGVSHARALLGVVSSEKASGGVLVTTGRCTRGFREFAEKDDRVSFVEGDRLLRLLNRYFGPRWLGNLGALSVPPRPGWNEYRPEWL</sequence>
<dbReference type="PANTHER" id="PTHR30015">
    <property type="entry name" value="MRR RESTRICTION SYSTEM PROTEIN"/>
    <property type="match status" value="1"/>
</dbReference>
<dbReference type="InterPro" id="IPR011335">
    <property type="entry name" value="Restrct_endonuc-II-like"/>
</dbReference>
<keyword evidence="3" id="KW-1185">Reference proteome</keyword>
<name>A0A1H1FYW2_9ACTN</name>
<dbReference type="InterPro" id="IPR052906">
    <property type="entry name" value="Type_IV_Methyl-Rstrct_Enzyme"/>
</dbReference>
<protein>
    <submittedName>
        <fullName evidence="2">Restriction endonuclease</fullName>
    </submittedName>
</protein>
<dbReference type="EMBL" id="FNLF01000002">
    <property type="protein sequence ID" value="SDR06152.1"/>
    <property type="molecule type" value="Genomic_DNA"/>
</dbReference>
<dbReference type="GO" id="GO:0003677">
    <property type="term" value="F:DNA binding"/>
    <property type="evidence" value="ECO:0007669"/>
    <property type="project" value="InterPro"/>
</dbReference>
<organism evidence="2 3">
    <name type="scientific">Tsukamurella pulmonis</name>
    <dbReference type="NCBI Taxonomy" id="47312"/>
    <lineage>
        <taxon>Bacteria</taxon>
        <taxon>Bacillati</taxon>
        <taxon>Actinomycetota</taxon>
        <taxon>Actinomycetes</taxon>
        <taxon>Mycobacteriales</taxon>
        <taxon>Tsukamurellaceae</taxon>
        <taxon>Tsukamurella</taxon>
    </lineage>
</organism>
<dbReference type="Proteomes" id="UP000183053">
    <property type="component" value="Unassembled WGS sequence"/>
</dbReference>
<accession>A0A1H1FYW2</accession>
<dbReference type="GO" id="GO:0009307">
    <property type="term" value="P:DNA restriction-modification system"/>
    <property type="evidence" value="ECO:0007669"/>
    <property type="project" value="InterPro"/>
</dbReference>
<feature type="domain" description="Restriction endonuclease type IV Mrr" evidence="1">
    <location>
        <begin position="279"/>
        <end position="393"/>
    </location>
</feature>
<evidence type="ECO:0000313" key="3">
    <source>
        <dbReference type="Proteomes" id="UP000183053"/>
    </source>
</evidence>
<evidence type="ECO:0000259" key="1">
    <source>
        <dbReference type="Pfam" id="PF04471"/>
    </source>
</evidence>
<dbReference type="GO" id="GO:0015666">
    <property type="term" value="F:restriction endodeoxyribonuclease activity"/>
    <property type="evidence" value="ECO:0007669"/>
    <property type="project" value="TreeGrafter"/>
</dbReference>
<keyword evidence="2" id="KW-0255">Endonuclease</keyword>
<reference evidence="3" key="1">
    <citation type="submission" date="2016-10" db="EMBL/GenBank/DDBJ databases">
        <authorList>
            <person name="Varghese N."/>
            <person name="Submissions S."/>
        </authorList>
    </citation>
    <scope>NUCLEOTIDE SEQUENCE [LARGE SCALE GENOMIC DNA]</scope>
    <source>
        <strain evidence="3">DSM 44142</strain>
    </source>
</reference>
<dbReference type="Gene3D" id="3.40.1350.10">
    <property type="match status" value="1"/>
</dbReference>
<keyword evidence="2" id="KW-0378">Hydrolase</keyword>
<dbReference type="InterPro" id="IPR007560">
    <property type="entry name" value="Restrct_endonuc_IV_Mrr"/>
</dbReference>
<dbReference type="STRING" id="47312.SAMN04489765_3001"/>
<dbReference type="PANTHER" id="PTHR30015:SF7">
    <property type="entry name" value="TYPE IV METHYL-DIRECTED RESTRICTION ENZYME ECOKMRR"/>
    <property type="match status" value="1"/>
</dbReference>
<dbReference type="Pfam" id="PF04471">
    <property type="entry name" value="Mrr_cat"/>
    <property type="match status" value="1"/>
</dbReference>